<comment type="caution">
    <text evidence="2">The sequence shown here is derived from an EMBL/GenBank/DDBJ whole genome shotgun (WGS) entry which is preliminary data.</text>
</comment>
<dbReference type="RefSeq" id="WP_002374583.1">
    <property type="nucleotide sequence ID" value="NZ_CABGQB010000001.1"/>
</dbReference>
<feature type="transmembrane region" description="Helical" evidence="1">
    <location>
        <begin position="31"/>
        <end position="53"/>
    </location>
</feature>
<feature type="transmembrane region" description="Helical" evidence="1">
    <location>
        <begin position="6"/>
        <end position="24"/>
    </location>
</feature>
<evidence type="ECO:0000313" key="2">
    <source>
        <dbReference type="EMBL" id="OTN94811.1"/>
    </source>
</evidence>
<keyword evidence="1" id="KW-0472">Membrane</keyword>
<protein>
    <recommendedName>
        <fullName evidence="4">Glucose uptake protein</fullName>
    </recommendedName>
</protein>
<sequence>MVTFSMLLFWIPVCIGISSFFYFTKRSRKTVILILSFFPTAIFIIKIVQYTFYQSLSALFFYVVGLFLSLILFIVVLRYLYKND</sequence>
<dbReference type="EMBL" id="NGKW01000002">
    <property type="protein sequence ID" value="OTN94811.1"/>
    <property type="molecule type" value="Genomic_DNA"/>
</dbReference>
<organism evidence="2 3">
    <name type="scientific">Enterococcus faecium</name>
    <name type="common">Streptococcus faecium</name>
    <dbReference type="NCBI Taxonomy" id="1352"/>
    <lineage>
        <taxon>Bacteria</taxon>
        <taxon>Bacillati</taxon>
        <taxon>Bacillota</taxon>
        <taxon>Bacilli</taxon>
        <taxon>Lactobacillales</taxon>
        <taxon>Enterococcaceae</taxon>
        <taxon>Enterococcus</taxon>
    </lineage>
</organism>
<keyword evidence="1" id="KW-1133">Transmembrane helix</keyword>
<feature type="transmembrane region" description="Helical" evidence="1">
    <location>
        <begin position="59"/>
        <end position="81"/>
    </location>
</feature>
<dbReference type="AlphaFoldDB" id="A0A242BH96"/>
<name>A0A242BH96_ENTFC</name>
<evidence type="ECO:0000256" key="1">
    <source>
        <dbReference type="SAM" id="Phobius"/>
    </source>
</evidence>
<gene>
    <name evidence="2" type="ORF">A5810_001056</name>
</gene>
<reference evidence="2 3" key="1">
    <citation type="submission" date="2017-05" db="EMBL/GenBank/DDBJ databases">
        <title>The Genome Sequence of Enterococcus faecium 7H8_DIV0219.</title>
        <authorList>
            <consortium name="The Broad Institute Genomics Platform"/>
            <consortium name="The Broad Institute Genomic Center for Infectious Diseases"/>
            <person name="Earl A."/>
            <person name="Manson A."/>
            <person name="Schwartman J."/>
            <person name="Gilmore M."/>
            <person name="Abouelleil A."/>
            <person name="Cao P."/>
            <person name="Chapman S."/>
            <person name="Cusick C."/>
            <person name="Shea T."/>
            <person name="Young S."/>
            <person name="Neafsey D."/>
            <person name="Nusbaum C."/>
            <person name="Birren B."/>
        </authorList>
    </citation>
    <scope>NUCLEOTIDE SEQUENCE [LARGE SCALE GENOMIC DNA]</scope>
    <source>
        <strain evidence="2 3">7H8_DIV0219</strain>
    </source>
</reference>
<proteinExistence type="predicted"/>
<evidence type="ECO:0000313" key="3">
    <source>
        <dbReference type="Proteomes" id="UP000194885"/>
    </source>
</evidence>
<keyword evidence="1" id="KW-0812">Transmembrane</keyword>
<dbReference type="Proteomes" id="UP000194885">
    <property type="component" value="Unassembled WGS sequence"/>
</dbReference>
<accession>A0A242BH96</accession>
<evidence type="ECO:0008006" key="4">
    <source>
        <dbReference type="Google" id="ProtNLM"/>
    </source>
</evidence>